<evidence type="ECO:0000313" key="2">
    <source>
        <dbReference type="EMBL" id="PSR20941.1"/>
    </source>
</evidence>
<feature type="transmembrane region" description="Helical" evidence="1">
    <location>
        <begin position="36"/>
        <end position="57"/>
    </location>
</feature>
<protein>
    <submittedName>
        <fullName evidence="2">Uncharacterized protein</fullName>
    </submittedName>
</protein>
<keyword evidence="1" id="KW-0472">Membrane</keyword>
<organism evidence="2 3">
    <name type="scientific">Sulfobacillus benefaciens</name>
    <dbReference type="NCBI Taxonomy" id="453960"/>
    <lineage>
        <taxon>Bacteria</taxon>
        <taxon>Bacillati</taxon>
        <taxon>Bacillota</taxon>
        <taxon>Clostridia</taxon>
        <taxon>Eubacteriales</taxon>
        <taxon>Clostridiales Family XVII. Incertae Sedis</taxon>
        <taxon>Sulfobacillus</taxon>
    </lineage>
</organism>
<dbReference type="EMBL" id="PXYT01000150">
    <property type="protein sequence ID" value="PSR20941.1"/>
    <property type="molecule type" value="Genomic_DNA"/>
</dbReference>
<proteinExistence type="predicted"/>
<name>A0A2T2WFB4_9FIRM</name>
<keyword evidence="1" id="KW-0812">Transmembrane</keyword>
<comment type="caution">
    <text evidence="2">The sequence shown here is derived from an EMBL/GenBank/DDBJ whole genome shotgun (WGS) entry which is preliminary data.</text>
</comment>
<accession>A0A2T2WFB4</accession>
<feature type="transmembrane region" description="Helical" evidence="1">
    <location>
        <begin position="7"/>
        <end position="24"/>
    </location>
</feature>
<sequence length="74" mass="8061">MTTIERVAVGGIGLVLVILGHTLMTDALTTQHKNGVLRAIYSLNHAMLCEAIFCYFCQLRGGLWGLRDSCGYSS</sequence>
<keyword evidence="1" id="KW-1133">Transmembrane helix</keyword>
<evidence type="ECO:0000313" key="3">
    <source>
        <dbReference type="Proteomes" id="UP000242699"/>
    </source>
</evidence>
<reference evidence="2 3" key="1">
    <citation type="journal article" date="2014" name="BMC Genomics">
        <title>Comparison of environmental and isolate Sulfobacillus genomes reveals diverse carbon, sulfur, nitrogen, and hydrogen metabolisms.</title>
        <authorList>
            <person name="Justice N.B."/>
            <person name="Norman A."/>
            <person name="Brown C.T."/>
            <person name="Singh A."/>
            <person name="Thomas B.C."/>
            <person name="Banfield J.F."/>
        </authorList>
    </citation>
    <scope>NUCLEOTIDE SEQUENCE [LARGE SCALE GENOMIC DNA]</scope>
    <source>
        <strain evidence="2">AMDSBA1</strain>
    </source>
</reference>
<dbReference type="Proteomes" id="UP000242699">
    <property type="component" value="Unassembled WGS sequence"/>
</dbReference>
<gene>
    <name evidence="2" type="ORF">C7B43_21610</name>
</gene>
<evidence type="ECO:0000256" key="1">
    <source>
        <dbReference type="SAM" id="Phobius"/>
    </source>
</evidence>
<dbReference type="AlphaFoldDB" id="A0A2T2WFB4"/>